<dbReference type="STRING" id="1120920.SAMN03080599_02160"/>
<dbReference type="GO" id="GO:0016887">
    <property type="term" value="F:ATP hydrolysis activity"/>
    <property type="evidence" value="ECO:0007669"/>
    <property type="project" value="TreeGrafter"/>
</dbReference>
<evidence type="ECO:0000313" key="6">
    <source>
        <dbReference type="Proteomes" id="UP000199208"/>
    </source>
</evidence>
<dbReference type="SUPFAM" id="SSF52540">
    <property type="entry name" value="P-loop containing nucleoside triphosphate hydrolases"/>
    <property type="match status" value="1"/>
</dbReference>
<dbReference type="InterPro" id="IPR014001">
    <property type="entry name" value="Helicase_ATP-bd"/>
</dbReference>
<protein>
    <submittedName>
        <fullName evidence="5">Helicase conserved C-terminal domain-containing protein</fullName>
    </submittedName>
</protein>
<feature type="domain" description="Helicase ATP-binding" evidence="3">
    <location>
        <begin position="366"/>
        <end position="528"/>
    </location>
</feature>
<evidence type="ECO:0000256" key="1">
    <source>
        <dbReference type="SAM" id="MobiDB-lite"/>
    </source>
</evidence>
<dbReference type="InterPro" id="IPR006935">
    <property type="entry name" value="Helicase/UvrB_N"/>
</dbReference>
<feature type="region of interest" description="Disordered" evidence="1">
    <location>
        <begin position="64"/>
        <end position="88"/>
    </location>
</feature>
<dbReference type="GO" id="GO:0006793">
    <property type="term" value="P:phosphorus metabolic process"/>
    <property type="evidence" value="ECO:0007669"/>
    <property type="project" value="UniProtKB-ARBA"/>
</dbReference>
<name>A0A1G5S1H2_9FIRM</name>
<dbReference type="GO" id="GO:0003677">
    <property type="term" value="F:DNA binding"/>
    <property type="evidence" value="ECO:0007669"/>
    <property type="project" value="InterPro"/>
</dbReference>
<dbReference type="CDD" id="cd18799">
    <property type="entry name" value="SF2_C_EcoAI-like"/>
    <property type="match status" value="1"/>
</dbReference>
<keyword evidence="5" id="KW-0067">ATP-binding</keyword>
<dbReference type="AlphaFoldDB" id="A0A1G5S1H2"/>
<dbReference type="InterPro" id="IPR001736">
    <property type="entry name" value="PLipase_D/transphosphatidylase"/>
</dbReference>
<dbReference type="EMBL" id="FMWL01000011">
    <property type="protein sequence ID" value="SCZ80214.1"/>
    <property type="molecule type" value="Genomic_DNA"/>
</dbReference>
<dbReference type="PANTHER" id="PTHR47962">
    <property type="entry name" value="ATP-DEPENDENT HELICASE LHR-RELATED-RELATED"/>
    <property type="match status" value="1"/>
</dbReference>
<keyword evidence="5" id="KW-0347">Helicase</keyword>
<dbReference type="Pfam" id="PF04851">
    <property type="entry name" value="ResIII"/>
    <property type="match status" value="1"/>
</dbReference>
<dbReference type="Gene3D" id="3.30.870.10">
    <property type="entry name" value="Endonuclease Chain A"/>
    <property type="match status" value="1"/>
</dbReference>
<keyword evidence="5" id="KW-0547">Nucleotide-binding</keyword>
<dbReference type="Proteomes" id="UP000199208">
    <property type="component" value="Unassembled WGS sequence"/>
</dbReference>
<accession>A0A1G5S1H2</accession>
<proteinExistence type="predicted"/>
<dbReference type="CDD" id="cd18032">
    <property type="entry name" value="DEXHc_RE_I_III_res"/>
    <property type="match status" value="1"/>
</dbReference>
<evidence type="ECO:0000313" key="5">
    <source>
        <dbReference type="EMBL" id="SCZ80214.1"/>
    </source>
</evidence>
<feature type="domain" description="Helicase C-terminal" evidence="4">
    <location>
        <begin position="586"/>
        <end position="741"/>
    </location>
</feature>
<dbReference type="OrthoDB" id="9802848at2"/>
<dbReference type="Gene3D" id="3.40.50.300">
    <property type="entry name" value="P-loop containing nucleotide triphosphate hydrolases"/>
    <property type="match status" value="2"/>
</dbReference>
<dbReference type="RefSeq" id="WP_092591365.1">
    <property type="nucleotide sequence ID" value="NZ_FMWL01000011.1"/>
</dbReference>
<dbReference type="InterPro" id="IPR001650">
    <property type="entry name" value="Helicase_C-like"/>
</dbReference>
<keyword evidence="6" id="KW-1185">Reference proteome</keyword>
<sequence>MEPKTGLYEEVISEALRSQLETLQAYEQETQKIDPAEAYLILSKYTGQVIKRALRLVREEKSGSSSIIDHDDHDNHDTDPDHSDKQDNKTLARQVALCNEIIELLSRVTKQDDLLTYKISEQHELLLSLYIKINTMRALNKEKAALRPLTPLSESSLFTGASVEPNMVSEIKKEILTSDRIDILMSFIKLSGLLLILEEIKTFISESPNRKVRFITTSYMGATDYKALKVLSEIPKVEVKMSFNTDQSRLHAKAYLFERQTGFSTAYIGSSNLSKAAITNGLEWNVKLSERDSFEIIRKFQATFESYWNDPEFETVRLDDPQSADRVRTALLQNQTIQTGAQHKELLFDLTPHPFQKEMLDHLQAEREIHGRYRNLLIAATGTGKTVVSAFDYVRFVQSVKEEHKEVMKPRLLFIAHRKEILDQSLRTFRVILKDQNFGEVFYGGKEPTQLDHLFMSIQTFNAKAFHKATKPDLYDFIIIDEFHHAAASSYQRLLAHYEPKILLGLTATPERMDGKDVFKYFNHYVASELRLPEAIDRQLLAPFLYFGLADSVDYSKMKWDGKYNVEELTTEYTANDRRASLVYQKVEEYLSDLSAVKAIGFCVSQSHARHMNAYFQKRGLKSEVVLADTDADTREGAQRRLASGETNFIFTVDLYNEGVDIPELNTVLFLRPTESLTVFLQQLGRGLRLSPGKEHLTVLDFIGQAHKNYQTRFEEKYRAVFEKSRHRLAHQIEYNVFKLPRGCYLQFEKVAKDYVLRGLKQVTLNVRFLTQKLQNFEADTKQPLTLSAFLDHHKLTLHDFYGTGSKPRSLYTLLPPEGFEPSEAYLKNVKRFRNLFHLNSRRFLRFILNYIEEKGWEKKSRNNPMETRLEAMLYYTFFSKYPGKLGYKNFKDALKTVFADGPTTPEISQICTYLLEKIDFVDAPVDLGFECPLDLHCAYSRDQLMAGLGAFDALTSQEFREGVKYLKDQKLDLFLINLNKSEKDFSPSTMYEDYAINSRLFHWQSQSTTSVESATGQRYIHHRKNGHQILLFVREYKKANGLTAPFIYLGKANYIKHEGSKPISFVWELEQEMPASLVVRANKSVM</sequence>
<dbReference type="Pfam" id="PF00271">
    <property type="entry name" value="Helicase_C"/>
    <property type="match status" value="1"/>
</dbReference>
<dbReference type="GO" id="GO:0004386">
    <property type="term" value="F:helicase activity"/>
    <property type="evidence" value="ECO:0007669"/>
    <property type="project" value="UniProtKB-KW"/>
</dbReference>
<dbReference type="PROSITE" id="PS50035">
    <property type="entry name" value="PLD"/>
    <property type="match status" value="1"/>
</dbReference>
<evidence type="ECO:0000259" key="4">
    <source>
        <dbReference type="PROSITE" id="PS51194"/>
    </source>
</evidence>
<dbReference type="SUPFAM" id="SSF56024">
    <property type="entry name" value="Phospholipase D/nuclease"/>
    <property type="match status" value="1"/>
</dbReference>
<dbReference type="SMART" id="SM00490">
    <property type="entry name" value="HELICc"/>
    <property type="match status" value="1"/>
</dbReference>
<evidence type="ECO:0000259" key="3">
    <source>
        <dbReference type="PROSITE" id="PS51192"/>
    </source>
</evidence>
<dbReference type="PROSITE" id="PS51194">
    <property type="entry name" value="HELICASE_CTER"/>
    <property type="match status" value="1"/>
</dbReference>
<dbReference type="InterPro" id="IPR027417">
    <property type="entry name" value="P-loop_NTPase"/>
</dbReference>
<reference evidence="5 6" key="1">
    <citation type="submission" date="2016-10" db="EMBL/GenBank/DDBJ databases">
        <authorList>
            <person name="de Groot N.N."/>
        </authorList>
    </citation>
    <scope>NUCLEOTIDE SEQUENCE [LARGE SCALE GENOMIC DNA]</scope>
    <source>
        <strain evidence="5 6">DSM 2784</strain>
    </source>
</reference>
<dbReference type="SMART" id="SM00487">
    <property type="entry name" value="DEXDc"/>
    <property type="match status" value="1"/>
</dbReference>
<dbReference type="GO" id="GO:0005524">
    <property type="term" value="F:ATP binding"/>
    <property type="evidence" value="ECO:0007669"/>
    <property type="project" value="InterPro"/>
</dbReference>
<dbReference type="Pfam" id="PF11907">
    <property type="entry name" value="DUF3427"/>
    <property type="match status" value="1"/>
</dbReference>
<dbReference type="PANTHER" id="PTHR47962:SF7">
    <property type="entry name" value="MITOCHONDRIAL ATP-DEPENDENT HELICASE IRC3-RELATED"/>
    <property type="match status" value="1"/>
</dbReference>
<keyword evidence="5" id="KW-0378">Hydrolase</keyword>
<organism evidence="5 6">
    <name type="scientific">Acidaminobacter hydrogenoformans DSM 2784</name>
    <dbReference type="NCBI Taxonomy" id="1120920"/>
    <lineage>
        <taxon>Bacteria</taxon>
        <taxon>Bacillati</taxon>
        <taxon>Bacillota</taxon>
        <taxon>Clostridia</taxon>
        <taxon>Peptostreptococcales</taxon>
        <taxon>Acidaminobacteraceae</taxon>
        <taxon>Acidaminobacter</taxon>
    </lineage>
</organism>
<dbReference type="InterPro" id="IPR021835">
    <property type="entry name" value="DUF3427"/>
</dbReference>
<dbReference type="PROSITE" id="PS51192">
    <property type="entry name" value="HELICASE_ATP_BIND_1"/>
    <property type="match status" value="1"/>
</dbReference>
<feature type="domain" description="PLD phosphodiesterase" evidence="2">
    <location>
        <begin position="246"/>
        <end position="277"/>
    </location>
</feature>
<dbReference type="InterPro" id="IPR025202">
    <property type="entry name" value="PLD-like_dom"/>
</dbReference>
<dbReference type="Pfam" id="PF13091">
    <property type="entry name" value="PLDc_2"/>
    <property type="match status" value="1"/>
</dbReference>
<evidence type="ECO:0000259" key="2">
    <source>
        <dbReference type="PROSITE" id="PS50035"/>
    </source>
</evidence>
<dbReference type="InterPro" id="IPR052511">
    <property type="entry name" value="ATP-dep_Helicase"/>
</dbReference>
<gene>
    <name evidence="5" type="ORF">SAMN03080599_02160</name>
</gene>